<comment type="caution">
    <text evidence="3">The sequence shown here is derived from an EMBL/GenBank/DDBJ whole genome shotgun (WGS) entry which is preliminary data.</text>
</comment>
<proteinExistence type="predicted"/>
<dbReference type="Gene3D" id="3.10.20.310">
    <property type="entry name" value="membrane protein fhac"/>
    <property type="match status" value="1"/>
</dbReference>
<sequence>MRSILLSAFLLITSVSMAQNTTGNPKIISELKIEGLKKTKESLIRKIARVEAGQELDTVAIAEDIERLKRLASTAYADYEITHKENGEYIVTYRIEENFTIIPGLNIFTANNGDVAFRVAIFEFNLFGQNITTGGFFLRDVFNSYGGYWEAPYLFSDKLGVSFNHKNNTTFEPIFFNDSEANYKYENKNYEAKLLYNFDFHHRAELGINYTDEDYEFLEGATSPDVPLTARSSQLAYRALYEYANVDIVYQYITGVRVKTTAQYINNPNELLNSSFIGTTEFQYFAKIGQKGNWATRTQALYASNTESAFAPFVVDNNLNIRGSGNIQDRGTAALILNTEYRHTFYEKGWFVFQGNVFVDASTWRNPNRDLSELIDGSTLRVNPGIGVRFIHKRIFNAVIRLDYGFGITDNGDSGLVFGIGQFF</sequence>
<feature type="signal peptide" evidence="1">
    <location>
        <begin position="1"/>
        <end position="18"/>
    </location>
</feature>
<dbReference type="Pfam" id="PF07244">
    <property type="entry name" value="POTRA"/>
    <property type="match status" value="1"/>
</dbReference>
<keyword evidence="4" id="KW-1185">Reference proteome</keyword>
<dbReference type="GO" id="GO:0019867">
    <property type="term" value="C:outer membrane"/>
    <property type="evidence" value="ECO:0007669"/>
    <property type="project" value="InterPro"/>
</dbReference>
<name>A0A6P0UL83_9FLAO</name>
<evidence type="ECO:0000256" key="1">
    <source>
        <dbReference type="SAM" id="SignalP"/>
    </source>
</evidence>
<evidence type="ECO:0000259" key="2">
    <source>
        <dbReference type="Pfam" id="PF07244"/>
    </source>
</evidence>
<reference evidence="3 4" key="1">
    <citation type="submission" date="2020-01" db="EMBL/GenBank/DDBJ databases">
        <title>Leptobacterium flavescens.</title>
        <authorList>
            <person name="Wang G."/>
        </authorList>
    </citation>
    <scope>NUCLEOTIDE SEQUENCE [LARGE SCALE GENOMIC DNA]</scope>
    <source>
        <strain evidence="3 4">KCTC 22160</strain>
    </source>
</reference>
<keyword evidence="1" id="KW-0732">Signal</keyword>
<dbReference type="Proteomes" id="UP000468581">
    <property type="component" value="Unassembled WGS sequence"/>
</dbReference>
<accession>A0A6P0UL83</accession>
<dbReference type="InterPro" id="IPR010827">
    <property type="entry name" value="BamA/TamA_POTRA"/>
</dbReference>
<evidence type="ECO:0000313" key="3">
    <source>
        <dbReference type="EMBL" id="NER14025.1"/>
    </source>
</evidence>
<organism evidence="3 4">
    <name type="scientific">Leptobacterium flavescens</name>
    <dbReference type="NCBI Taxonomy" id="472055"/>
    <lineage>
        <taxon>Bacteria</taxon>
        <taxon>Pseudomonadati</taxon>
        <taxon>Bacteroidota</taxon>
        <taxon>Flavobacteriia</taxon>
        <taxon>Flavobacteriales</taxon>
        <taxon>Flavobacteriaceae</taxon>
        <taxon>Leptobacterium</taxon>
    </lineage>
</organism>
<dbReference type="RefSeq" id="WP_163607291.1">
    <property type="nucleotide sequence ID" value="NZ_JAABOO010000002.1"/>
</dbReference>
<dbReference type="EMBL" id="JAABOO010000002">
    <property type="protein sequence ID" value="NER14025.1"/>
    <property type="molecule type" value="Genomic_DNA"/>
</dbReference>
<dbReference type="Gene3D" id="2.40.160.50">
    <property type="entry name" value="membrane protein fhac: a member of the omp85/tpsb transporter family"/>
    <property type="match status" value="1"/>
</dbReference>
<feature type="chain" id="PRO_5026825468" evidence="1">
    <location>
        <begin position="19"/>
        <end position="424"/>
    </location>
</feature>
<dbReference type="AlphaFoldDB" id="A0A6P0UL83"/>
<protein>
    <submittedName>
        <fullName evidence="3">Outer membrane protein assembly factor</fullName>
    </submittedName>
</protein>
<feature type="domain" description="POTRA" evidence="2">
    <location>
        <begin position="28"/>
        <end position="97"/>
    </location>
</feature>
<evidence type="ECO:0000313" key="4">
    <source>
        <dbReference type="Proteomes" id="UP000468581"/>
    </source>
</evidence>
<gene>
    <name evidence="3" type="ORF">GWK08_11280</name>
</gene>